<accession>A0A8K2AN98</accession>
<keyword evidence="2" id="KW-1185">Reference proteome</keyword>
<proteinExistence type="predicted"/>
<reference evidence="1" key="1">
    <citation type="submission" date="2019-12" db="EMBL/GenBank/DDBJ databases">
        <title>High-Quality draft genome sequences of three cyanobacteria isolated from the limestone walls of the Old Cathedral of Coimbra.</title>
        <authorList>
            <person name="Tiago I."/>
            <person name="Soares F."/>
            <person name="Portugal A."/>
        </authorList>
    </citation>
    <scope>NUCLEOTIDE SEQUENCE [LARGE SCALE GENOMIC DNA]</scope>
    <source>
        <strain evidence="1">C</strain>
    </source>
</reference>
<evidence type="ECO:0000313" key="2">
    <source>
        <dbReference type="Proteomes" id="UP000607397"/>
    </source>
</evidence>
<evidence type="ECO:0008006" key="3">
    <source>
        <dbReference type="Google" id="ProtNLM"/>
    </source>
</evidence>
<comment type="caution">
    <text evidence="1">The sequence shown here is derived from an EMBL/GenBank/DDBJ whole genome shotgun (WGS) entry which is preliminary data.</text>
</comment>
<organism evidence="1 2">
    <name type="scientific">Petrachloros mirabilis ULC683</name>
    <dbReference type="NCBI Taxonomy" id="2781853"/>
    <lineage>
        <taxon>Bacteria</taxon>
        <taxon>Bacillati</taxon>
        <taxon>Cyanobacteriota</taxon>
        <taxon>Cyanophyceae</taxon>
        <taxon>Synechococcales</taxon>
        <taxon>Petrachlorosaceae</taxon>
        <taxon>Petrachloros</taxon>
        <taxon>Petrachloros mirabilis</taxon>
    </lineage>
</organism>
<dbReference type="Proteomes" id="UP000607397">
    <property type="component" value="Unassembled WGS sequence"/>
</dbReference>
<dbReference type="AlphaFoldDB" id="A0A8K2AN98"/>
<gene>
    <name evidence="1" type="ORF">GS597_00855</name>
</gene>
<protein>
    <recommendedName>
        <fullName evidence="3">Biotin carboxylase</fullName>
    </recommendedName>
</protein>
<dbReference type="RefSeq" id="WP_161823555.1">
    <property type="nucleotide sequence ID" value="NZ_WVIC01000001.1"/>
</dbReference>
<evidence type="ECO:0000313" key="1">
    <source>
        <dbReference type="EMBL" id="NCJ05088.1"/>
    </source>
</evidence>
<name>A0A8K2AN98_9CYAN</name>
<dbReference type="EMBL" id="WVIC01000001">
    <property type="protein sequence ID" value="NCJ05088.1"/>
    <property type="molecule type" value="Genomic_DNA"/>
</dbReference>
<sequence length="148" mass="16003">MRNAFVSIRHLLILGVASLLVLLSSLWTSPAWALTQIQLTNLSYHNCPPELARGMVTAGGPAQAANCFMIAGTAVNKSGKPVIDADVFGRIYDANNNPVFQNRNRVGAIEVVPPGESDFEIRISVPEEMPTPLKLEQFKAAGFVGKVR</sequence>